<evidence type="ECO:0000313" key="2">
    <source>
        <dbReference type="Proteomes" id="UP001501570"/>
    </source>
</evidence>
<accession>A0ABP9S9R0</accession>
<reference evidence="2" key="1">
    <citation type="journal article" date="2019" name="Int. J. Syst. Evol. Microbiol.">
        <title>The Global Catalogue of Microorganisms (GCM) 10K type strain sequencing project: providing services to taxonomists for standard genome sequencing and annotation.</title>
        <authorList>
            <consortium name="The Broad Institute Genomics Platform"/>
            <consortium name="The Broad Institute Genome Sequencing Center for Infectious Disease"/>
            <person name="Wu L."/>
            <person name="Ma J."/>
        </authorList>
    </citation>
    <scope>NUCLEOTIDE SEQUENCE [LARGE SCALE GENOMIC DNA]</scope>
    <source>
        <strain evidence="2">JCM 18304</strain>
    </source>
</reference>
<dbReference type="EMBL" id="BAABJQ010000018">
    <property type="protein sequence ID" value="GAA5193182.1"/>
    <property type="molecule type" value="Genomic_DNA"/>
</dbReference>
<dbReference type="Proteomes" id="UP001501570">
    <property type="component" value="Unassembled WGS sequence"/>
</dbReference>
<gene>
    <name evidence="1" type="ORF">GCM10023322_54590</name>
</gene>
<organism evidence="1 2">
    <name type="scientific">Rugosimonospora acidiphila</name>
    <dbReference type="NCBI Taxonomy" id="556531"/>
    <lineage>
        <taxon>Bacteria</taxon>
        <taxon>Bacillati</taxon>
        <taxon>Actinomycetota</taxon>
        <taxon>Actinomycetes</taxon>
        <taxon>Micromonosporales</taxon>
        <taxon>Micromonosporaceae</taxon>
        <taxon>Rugosimonospora</taxon>
    </lineage>
</organism>
<evidence type="ECO:0000313" key="1">
    <source>
        <dbReference type="EMBL" id="GAA5193182.1"/>
    </source>
</evidence>
<sequence>MAVGTLVTLELPDDSPVLSMPWIITFGPLSDEEEWEPVVCGPYERPHALAMAEEIVADDELMAVVEPLLPLVELDRIREEIAVARALAEEVDADEDDDMIDVRESDDEMLGELAGADDSGGVRAVPPTPDEIRAGFARIATRLTGAH</sequence>
<protein>
    <submittedName>
        <fullName evidence="1">Uncharacterized protein</fullName>
    </submittedName>
</protein>
<comment type="caution">
    <text evidence="1">The sequence shown here is derived from an EMBL/GenBank/DDBJ whole genome shotgun (WGS) entry which is preliminary data.</text>
</comment>
<name>A0ABP9S9R0_9ACTN</name>
<keyword evidence="2" id="KW-1185">Reference proteome</keyword>
<proteinExistence type="predicted"/>